<evidence type="ECO:0000313" key="2">
    <source>
        <dbReference type="Proteomes" id="UP000009352"/>
    </source>
</evidence>
<gene>
    <name evidence="1" type="ORF">LRHMDP3_559</name>
</gene>
<dbReference type="EMBL" id="AMQX01000003">
    <property type="protein sequence ID" value="EKS52188.1"/>
    <property type="molecule type" value="Genomic_DNA"/>
</dbReference>
<sequence>MSLPIVQLRMLVTMQMKTPMMLWPKLSEQLRMQVSGLLGSPFAV</sequence>
<evidence type="ECO:0000313" key="1">
    <source>
        <dbReference type="EMBL" id="EKS52188.1"/>
    </source>
</evidence>
<dbReference type="AlphaFoldDB" id="A0AB33XW65"/>
<dbReference type="Proteomes" id="UP000009352">
    <property type="component" value="Unassembled WGS sequence"/>
</dbReference>
<proteinExistence type="predicted"/>
<organism evidence="1 2">
    <name type="scientific">Lacticaseibacillus rhamnosus LRHMDP3</name>
    <dbReference type="NCBI Taxonomy" id="1203259"/>
    <lineage>
        <taxon>Bacteria</taxon>
        <taxon>Bacillati</taxon>
        <taxon>Bacillota</taxon>
        <taxon>Bacilli</taxon>
        <taxon>Lactobacillales</taxon>
        <taxon>Lactobacillaceae</taxon>
        <taxon>Lacticaseibacillus</taxon>
    </lineage>
</organism>
<comment type="caution">
    <text evidence="1">The sequence shown here is derived from an EMBL/GenBank/DDBJ whole genome shotgun (WGS) entry which is preliminary data.</text>
</comment>
<protein>
    <submittedName>
        <fullName evidence="1">Uncharacterized protein</fullName>
    </submittedName>
</protein>
<reference evidence="1 2" key="1">
    <citation type="journal article" date="2013" name="Genome Announc.">
        <title>Draft Genome Sequence of Staphylococcus simulans UMC-CNS-990, Isolated from a Case of Chronic Bovine Mastitis.</title>
        <authorList>
            <person name="Calcutt M.J."/>
            <person name="Foecking M.F."/>
            <person name="Hsieh H.Y."/>
            <person name="Perry J."/>
            <person name="Stewart G.C."/>
            <person name="Middleton J.R."/>
        </authorList>
    </citation>
    <scope>NUCLEOTIDE SEQUENCE [LARGE SCALE GENOMIC DNA]</scope>
    <source>
        <strain evidence="1 2">LRHMDP3</strain>
    </source>
</reference>
<accession>A0AB33XW65</accession>
<name>A0AB33XW65_LACRH</name>